<dbReference type="KEGG" id="cpy:Cphy_1898"/>
<accession>A9KT56</accession>
<dbReference type="Proteomes" id="UP000000370">
    <property type="component" value="Chromosome"/>
</dbReference>
<dbReference type="InterPro" id="IPR036188">
    <property type="entry name" value="FAD/NAD-bd_sf"/>
</dbReference>
<gene>
    <name evidence="2" type="ordered locus">Cphy_1898</name>
</gene>
<dbReference type="SUPFAM" id="SSF51905">
    <property type="entry name" value="FAD/NAD(P)-binding domain"/>
    <property type="match status" value="1"/>
</dbReference>
<feature type="domain" description="Amine oxidase" evidence="1">
    <location>
        <begin position="7"/>
        <end position="64"/>
    </location>
</feature>
<dbReference type="STRING" id="357809.Cphy_1898"/>
<dbReference type="AlphaFoldDB" id="A9KT56"/>
<dbReference type="EMBL" id="CP000885">
    <property type="protein sequence ID" value="ABX42267.1"/>
    <property type="molecule type" value="Genomic_DNA"/>
</dbReference>
<protein>
    <recommendedName>
        <fullName evidence="1">Amine oxidase domain-containing protein</fullName>
    </recommendedName>
</protein>
<name>A9KT56_LACP7</name>
<organism evidence="2 3">
    <name type="scientific">Lachnoclostridium phytofermentans (strain ATCC 700394 / DSM 18823 / ISDg)</name>
    <name type="common">Clostridium phytofermentans</name>
    <dbReference type="NCBI Taxonomy" id="357809"/>
    <lineage>
        <taxon>Bacteria</taxon>
        <taxon>Bacillati</taxon>
        <taxon>Bacillota</taxon>
        <taxon>Clostridia</taxon>
        <taxon>Lachnospirales</taxon>
        <taxon>Lachnospiraceae</taxon>
    </lineage>
</organism>
<proteinExistence type="predicted"/>
<keyword evidence="3" id="KW-1185">Reference proteome</keyword>
<evidence type="ECO:0000313" key="2">
    <source>
        <dbReference type="EMBL" id="ABX42267.1"/>
    </source>
</evidence>
<dbReference type="InterPro" id="IPR002937">
    <property type="entry name" value="Amino_oxidase"/>
</dbReference>
<evidence type="ECO:0000313" key="3">
    <source>
        <dbReference type="Proteomes" id="UP000000370"/>
    </source>
</evidence>
<sequence length="73" mass="8219">MTYERYTNAYRGSWMSVMSPGDKMKTYSGFLESVSGLYFAGHRIMPPGGLPTALVTGRKAAQMVCHQFDVMFR</sequence>
<dbReference type="GO" id="GO:0016491">
    <property type="term" value="F:oxidoreductase activity"/>
    <property type="evidence" value="ECO:0007669"/>
    <property type="project" value="InterPro"/>
</dbReference>
<reference evidence="3" key="1">
    <citation type="submission" date="2007-11" db="EMBL/GenBank/DDBJ databases">
        <title>Complete genome sequence of Clostridium phytofermentans ISDg.</title>
        <authorList>
            <person name="Leschine S.B."/>
            <person name="Warnick T.A."/>
            <person name="Blanchard J.L."/>
            <person name="Schnell D.J."/>
            <person name="Petit E.L."/>
            <person name="LaTouf W.G."/>
            <person name="Copeland A."/>
            <person name="Lucas S."/>
            <person name="Lapidus A."/>
            <person name="Barry K."/>
            <person name="Glavina del Rio T."/>
            <person name="Dalin E."/>
            <person name="Tice H."/>
            <person name="Pitluck S."/>
            <person name="Kiss H."/>
            <person name="Brettin T."/>
            <person name="Bruce D."/>
            <person name="Detter J.C."/>
            <person name="Han C."/>
            <person name="Kuske C."/>
            <person name="Schmutz J."/>
            <person name="Larimer F."/>
            <person name="Land M."/>
            <person name="Hauser L."/>
            <person name="Kyrpides N."/>
            <person name="Kim E.A."/>
            <person name="Richardson P."/>
        </authorList>
    </citation>
    <scope>NUCLEOTIDE SEQUENCE [LARGE SCALE GENOMIC DNA]</scope>
    <source>
        <strain evidence="3">ATCC 700394 / DSM 18823 / ISDg</strain>
    </source>
</reference>
<dbReference type="Pfam" id="PF01593">
    <property type="entry name" value="Amino_oxidase"/>
    <property type="match status" value="1"/>
</dbReference>
<dbReference type="eggNOG" id="COG1233">
    <property type="taxonomic scope" value="Bacteria"/>
</dbReference>
<evidence type="ECO:0000259" key="1">
    <source>
        <dbReference type="Pfam" id="PF01593"/>
    </source>
</evidence>
<dbReference type="HOGENOM" id="CLU_2698143_0_0_9"/>